<organism evidence="1">
    <name type="scientific">Moorena producens (strain JHB)</name>
    <dbReference type="NCBI Taxonomy" id="1454205"/>
    <lineage>
        <taxon>Bacteria</taxon>
        <taxon>Bacillati</taxon>
        <taxon>Cyanobacteriota</taxon>
        <taxon>Cyanophyceae</taxon>
        <taxon>Coleofasciculales</taxon>
        <taxon>Coleofasciculaceae</taxon>
        <taxon>Moorena</taxon>
    </lineage>
</organism>
<reference evidence="1" key="1">
    <citation type="journal article" date="2017" name="Proc. Natl. Acad. Sci. U.S.A.">
        <title>Comparative genomics uncovers the prolific and distinctive metabolic potential of the cyanobacterial genus Moorea.</title>
        <authorList>
            <person name="Leao T."/>
            <person name="Castelao G."/>
            <person name="Korobeynikov A."/>
            <person name="Monroe E.A."/>
            <person name="Podell S."/>
            <person name="Glukhov E."/>
            <person name="Allen E.E."/>
            <person name="Gerwick W.H."/>
            <person name="Gerwick L."/>
        </authorList>
    </citation>
    <scope>NUCLEOTIDE SEQUENCE</scope>
    <source>
        <strain evidence="1">JHB</strain>
    </source>
</reference>
<dbReference type="Proteomes" id="UP000176944">
    <property type="component" value="Chromosome"/>
</dbReference>
<sequence>MGRWGGVGGVGGVGRVGRWGEIHLPINLLYYRYGAVNISPSCPQI</sequence>
<proteinExistence type="predicted"/>
<accession>A0A9Q9SV38</accession>
<protein>
    <submittedName>
        <fullName evidence="1">Uncharacterized protein</fullName>
    </submittedName>
</protein>
<reference evidence="1" key="2">
    <citation type="submission" date="2022-10" db="EMBL/GenBank/DDBJ databases">
        <authorList>
            <person name="Ngo T.-E."/>
        </authorList>
    </citation>
    <scope>NUCLEOTIDE SEQUENCE</scope>
    <source>
        <strain evidence="1">JHB</strain>
    </source>
</reference>
<gene>
    <name evidence="1" type="ORF">BJP36_39655</name>
</gene>
<dbReference type="AlphaFoldDB" id="A0A9Q9SV38"/>
<name>A0A9Q9SV38_MOOP1</name>
<evidence type="ECO:0000313" key="1">
    <source>
        <dbReference type="EMBL" id="WAN70170.1"/>
    </source>
</evidence>
<dbReference type="EMBL" id="CP017708">
    <property type="protein sequence ID" value="WAN70170.1"/>
    <property type="molecule type" value="Genomic_DNA"/>
</dbReference>